<gene>
    <name evidence="1" type="ORF">MM236_19345</name>
</gene>
<comment type="caution">
    <text evidence="1">The sequence shown here is derived from an EMBL/GenBank/DDBJ whole genome shotgun (WGS) entry which is preliminary data.</text>
</comment>
<accession>A0ABS9UU55</accession>
<evidence type="ECO:0000313" key="1">
    <source>
        <dbReference type="EMBL" id="MCH7400158.1"/>
    </source>
</evidence>
<evidence type="ECO:0000313" key="2">
    <source>
        <dbReference type="Proteomes" id="UP001165488"/>
    </source>
</evidence>
<sequence>MNSFYKLISIIGLILGVFIPKHDSFGQNCSINAGGNQVICGTTATLLATRGGNLATGNPSPIWTLEEKPLGATDPLISSPNTLNTDVSGLNSPGIYRFRVSQSCESGTTSSIVSVTAPGEVSTFTAGPDITGVSALVGEATLSGVIPPGYTGQWTYYNIFEFEFFSNIVTTNAVMVNDNTETPNLNLLNKVNHPADPAYIAILTITSINNPNCTYSDRATVRFVPNPEIVVPTSVNFCQTPPNNRIFFNLQSTSPIFSTLNGAPNASGHPDFGTTVTLTPISQPIGGNIGFLEMRSGVIFLSGVSVIGSYTFNLTVSNSIGSFTTPSITFNFNGSEPQRGTFVNSNYPDQMQLYSFVGTGGAVYCNKEGDTNPITFFFGINPDDPEDLITNVSVSNIFPPGQNHSIESVSGQGTRERLITVAPPSGGWNIGTYKIFIELTNGTCRRSHIYYIHISDAGRSDIEVDDTTVCYPGSGSVSATIMLPEVFISAVNSSYFQDFSGHYQLTSISRPPGAANPIFQANNLRSLTNVSTVISNLNREGEYVFRIRAVPYTGSVGDFLEKEFECSGASLESTFSVFVSTQRGANAGSDFGVSCVPNPRLLGNDPGPASSGEWIFVTGPDGASPVFSDQNLPNTEVTGLTEEGDYTFRWSITTGDCVSNDEMTISVGLCNRSRVITNPMLPSKIRIL</sequence>
<dbReference type="Proteomes" id="UP001165488">
    <property type="component" value="Unassembled WGS sequence"/>
</dbReference>
<organism evidence="1 2">
    <name type="scientific">Belliella calami</name>
    <dbReference type="NCBI Taxonomy" id="2923436"/>
    <lineage>
        <taxon>Bacteria</taxon>
        <taxon>Pseudomonadati</taxon>
        <taxon>Bacteroidota</taxon>
        <taxon>Cytophagia</taxon>
        <taxon>Cytophagales</taxon>
        <taxon>Cyclobacteriaceae</taxon>
        <taxon>Belliella</taxon>
    </lineage>
</organism>
<proteinExistence type="predicted"/>
<protein>
    <submittedName>
        <fullName evidence="1">Uncharacterized protein</fullName>
    </submittedName>
</protein>
<dbReference type="Gene3D" id="2.60.40.10">
    <property type="entry name" value="Immunoglobulins"/>
    <property type="match status" value="1"/>
</dbReference>
<name>A0ABS9UU55_9BACT</name>
<dbReference type="EMBL" id="JAKZGS010000030">
    <property type="protein sequence ID" value="MCH7400158.1"/>
    <property type="molecule type" value="Genomic_DNA"/>
</dbReference>
<keyword evidence="2" id="KW-1185">Reference proteome</keyword>
<dbReference type="RefSeq" id="WP_241276651.1">
    <property type="nucleotide sequence ID" value="NZ_JAKZGS010000030.1"/>
</dbReference>
<reference evidence="1" key="1">
    <citation type="submission" date="2022-03" db="EMBL/GenBank/DDBJ databases">
        <title>De novo assembled genomes of Belliella spp. (Cyclobacteriaceae) strains.</title>
        <authorList>
            <person name="Szabo A."/>
            <person name="Korponai K."/>
            <person name="Felfoldi T."/>
        </authorList>
    </citation>
    <scope>NUCLEOTIDE SEQUENCE</scope>
    <source>
        <strain evidence="1">DSM 107340</strain>
    </source>
</reference>
<dbReference type="InterPro" id="IPR013783">
    <property type="entry name" value="Ig-like_fold"/>
</dbReference>